<evidence type="ECO:0000313" key="4">
    <source>
        <dbReference type="Proteomes" id="UP000053244"/>
    </source>
</evidence>
<dbReference type="Pfam" id="PF01381">
    <property type="entry name" value="HTH_3"/>
    <property type="match status" value="1"/>
</dbReference>
<dbReference type="AlphaFoldDB" id="A0A101JB29"/>
<accession>A0A101JB29</accession>
<feature type="domain" description="HTH cro/C1-type" evidence="2">
    <location>
        <begin position="15"/>
        <end position="69"/>
    </location>
</feature>
<dbReference type="GO" id="GO:0005829">
    <property type="term" value="C:cytosol"/>
    <property type="evidence" value="ECO:0007669"/>
    <property type="project" value="TreeGrafter"/>
</dbReference>
<dbReference type="CDD" id="cd00093">
    <property type="entry name" value="HTH_XRE"/>
    <property type="match status" value="1"/>
</dbReference>
<comment type="caution">
    <text evidence="3">The sequence shown here is derived from an EMBL/GenBank/DDBJ whole genome shotgun (WGS) entry which is preliminary data.</text>
</comment>
<dbReference type="PROSITE" id="PS50943">
    <property type="entry name" value="HTH_CROC1"/>
    <property type="match status" value="1"/>
</dbReference>
<keyword evidence="1" id="KW-0238">DNA-binding</keyword>
<keyword evidence="4" id="KW-1185">Reference proteome</keyword>
<reference evidence="3 4" key="1">
    <citation type="submission" date="2015-10" db="EMBL/GenBank/DDBJ databases">
        <authorList>
            <person name="Gilbert D.G."/>
        </authorList>
    </citation>
    <scope>NUCLEOTIDE SEQUENCE [LARGE SCALE GENOMIC DNA]</scope>
    <source>
        <strain evidence="3 4">NRRL B-16712</strain>
    </source>
</reference>
<evidence type="ECO:0000259" key="2">
    <source>
        <dbReference type="PROSITE" id="PS50943"/>
    </source>
</evidence>
<dbReference type="InterPro" id="IPR001387">
    <property type="entry name" value="Cro/C1-type_HTH"/>
</dbReference>
<evidence type="ECO:0000313" key="3">
    <source>
        <dbReference type="EMBL" id="KUL23489.1"/>
    </source>
</evidence>
<dbReference type="EMBL" id="LLZH01000331">
    <property type="protein sequence ID" value="KUL23489.1"/>
    <property type="molecule type" value="Genomic_DNA"/>
</dbReference>
<evidence type="ECO:0000256" key="1">
    <source>
        <dbReference type="ARBA" id="ARBA00023125"/>
    </source>
</evidence>
<dbReference type="InterPro" id="IPR010982">
    <property type="entry name" value="Lambda_DNA-bd_dom_sf"/>
</dbReference>
<gene>
    <name evidence="3" type="ORF">ADL15_45785</name>
</gene>
<dbReference type="InterPro" id="IPR050807">
    <property type="entry name" value="TransReg_Diox_bact_type"/>
</dbReference>
<dbReference type="SMART" id="SM00530">
    <property type="entry name" value="HTH_XRE"/>
    <property type="match status" value="1"/>
</dbReference>
<organism evidence="3 4">
    <name type="scientific">Actinoplanes awajinensis subsp. mycoplanecinus</name>
    <dbReference type="NCBI Taxonomy" id="135947"/>
    <lineage>
        <taxon>Bacteria</taxon>
        <taxon>Bacillati</taxon>
        <taxon>Actinomycetota</taxon>
        <taxon>Actinomycetes</taxon>
        <taxon>Micromonosporales</taxon>
        <taxon>Micromonosporaceae</taxon>
        <taxon>Actinoplanes</taxon>
    </lineage>
</organism>
<dbReference type="GO" id="GO:0003700">
    <property type="term" value="F:DNA-binding transcription factor activity"/>
    <property type="evidence" value="ECO:0007669"/>
    <property type="project" value="TreeGrafter"/>
</dbReference>
<sequence length="130" mass="14072">MMDDQQAPVSLGEIIRRQRELAELSMRQLASMVGISNPYLSQIERGLRAPSERVLHAIAGSLRTTADALTEQAAPRTPGPAAVLAAIAADPNLTARQRQALVEVYAAMTATTIARRGRERRTADGDRPRA</sequence>
<dbReference type="Gene3D" id="1.10.260.40">
    <property type="entry name" value="lambda repressor-like DNA-binding domains"/>
    <property type="match status" value="1"/>
</dbReference>
<name>A0A101JB29_9ACTN</name>
<protein>
    <submittedName>
        <fullName evidence="3">XRE family transcriptional regulator</fullName>
    </submittedName>
</protein>
<dbReference type="PANTHER" id="PTHR46797:SF1">
    <property type="entry name" value="METHYLPHOSPHONATE SYNTHASE"/>
    <property type="match status" value="1"/>
</dbReference>
<dbReference type="PANTHER" id="PTHR46797">
    <property type="entry name" value="HTH-TYPE TRANSCRIPTIONAL REGULATOR"/>
    <property type="match status" value="1"/>
</dbReference>
<proteinExistence type="predicted"/>
<dbReference type="GO" id="GO:0003677">
    <property type="term" value="F:DNA binding"/>
    <property type="evidence" value="ECO:0007669"/>
    <property type="project" value="UniProtKB-KW"/>
</dbReference>
<dbReference type="SUPFAM" id="SSF47413">
    <property type="entry name" value="lambda repressor-like DNA-binding domains"/>
    <property type="match status" value="1"/>
</dbReference>
<dbReference type="Proteomes" id="UP000053244">
    <property type="component" value="Unassembled WGS sequence"/>
</dbReference>